<sequence>MSIADNINNLKSQTDAQKVTLVAVSKTKSVADIMEAYNAGQRIFGENMVQELVDKQEQLPDDIKWHLIGHLQSNKVKYIAPFIAMIQSVDSIKLLQEINKHALKNNRIIDCLLQVYIADEETKFGLGFDEAIELLRSDEFSELKNIRIRGLMGIATNTESEKQLKEEFYELKTFFDGIKLSFFRKDANFDTVSMGMSSDYEIAIEQGSNMIRLGSTIFGSRVIKHWKNN</sequence>
<evidence type="ECO:0000256" key="1">
    <source>
        <dbReference type="ARBA" id="ARBA00022898"/>
    </source>
</evidence>
<evidence type="ECO:0000256" key="2">
    <source>
        <dbReference type="HAMAP-Rule" id="MF_02087"/>
    </source>
</evidence>
<gene>
    <name evidence="6" type="ORF">CLV57_1772</name>
</gene>
<reference evidence="6 7" key="1">
    <citation type="submission" date="2017-11" db="EMBL/GenBank/DDBJ databases">
        <title>Genomic Encyclopedia of Archaeal and Bacterial Type Strains, Phase II (KMG-II): From Individual Species to Whole Genera.</title>
        <authorList>
            <person name="Goeker M."/>
        </authorList>
    </citation>
    <scope>NUCLEOTIDE SEQUENCE [LARGE SCALE GENOMIC DNA]</scope>
    <source>
        <strain evidence="6 7">DSM 28175</strain>
    </source>
</reference>
<evidence type="ECO:0000259" key="5">
    <source>
        <dbReference type="Pfam" id="PF01168"/>
    </source>
</evidence>
<dbReference type="NCBIfam" id="TIGR00044">
    <property type="entry name" value="YggS family pyridoxal phosphate-dependent enzyme"/>
    <property type="match status" value="1"/>
</dbReference>
<dbReference type="GO" id="GO:0030170">
    <property type="term" value="F:pyridoxal phosphate binding"/>
    <property type="evidence" value="ECO:0007669"/>
    <property type="project" value="UniProtKB-UniRule"/>
</dbReference>
<dbReference type="Proteomes" id="UP000242687">
    <property type="component" value="Unassembled WGS sequence"/>
</dbReference>
<dbReference type="InterPro" id="IPR029066">
    <property type="entry name" value="PLP-binding_barrel"/>
</dbReference>
<dbReference type="PANTHER" id="PTHR10146">
    <property type="entry name" value="PROLINE SYNTHETASE CO-TRANSCRIBED BACTERIAL HOMOLOG PROTEIN"/>
    <property type="match status" value="1"/>
</dbReference>
<organism evidence="6 7">
    <name type="scientific">Mucilaginibacter auburnensis</name>
    <dbReference type="NCBI Taxonomy" id="1457233"/>
    <lineage>
        <taxon>Bacteria</taxon>
        <taxon>Pseudomonadati</taxon>
        <taxon>Bacteroidota</taxon>
        <taxon>Sphingobacteriia</taxon>
        <taxon>Sphingobacteriales</taxon>
        <taxon>Sphingobacteriaceae</taxon>
        <taxon>Mucilaginibacter</taxon>
    </lineage>
</organism>
<dbReference type="EMBL" id="PGFJ01000001">
    <property type="protein sequence ID" value="PJJ84751.1"/>
    <property type="molecule type" value="Genomic_DNA"/>
</dbReference>
<comment type="cofactor">
    <cofactor evidence="3">
        <name>pyridoxal 5'-phosphate</name>
        <dbReference type="ChEBI" id="CHEBI:597326"/>
    </cofactor>
</comment>
<evidence type="ECO:0000256" key="4">
    <source>
        <dbReference type="RuleBase" id="RU004514"/>
    </source>
</evidence>
<name>A0A2H9VVA7_9SPHI</name>
<feature type="domain" description="Alanine racemase N-terminal" evidence="5">
    <location>
        <begin position="3"/>
        <end position="221"/>
    </location>
</feature>
<accession>A0A2H9VVA7</accession>
<feature type="modified residue" description="N6-(pyridoxal phosphate)lysine" evidence="2 3">
    <location>
        <position position="26"/>
    </location>
</feature>
<dbReference type="Pfam" id="PF01168">
    <property type="entry name" value="Ala_racemase_N"/>
    <property type="match status" value="1"/>
</dbReference>
<comment type="similarity">
    <text evidence="2 4">Belongs to the pyridoxal phosphate-binding protein YggS/PROSC family.</text>
</comment>
<dbReference type="AlphaFoldDB" id="A0A2H9VVA7"/>
<comment type="function">
    <text evidence="2">Pyridoxal 5'-phosphate (PLP)-binding protein, which is involved in PLP homeostasis.</text>
</comment>
<evidence type="ECO:0000313" key="7">
    <source>
        <dbReference type="Proteomes" id="UP000242687"/>
    </source>
</evidence>
<dbReference type="HAMAP" id="MF_02087">
    <property type="entry name" value="PLP_homeostasis"/>
    <property type="match status" value="1"/>
</dbReference>
<keyword evidence="1 2" id="KW-0663">Pyridoxal phosphate</keyword>
<evidence type="ECO:0000313" key="6">
    <source>
        <dbReference type="EMBL" id="PJJ84751.1"/>
    </source>
</evidence>
<proteinExistence type="inferred from homology"/>
<protein>
    <recommendedName>
        <fullName evidence="2">Pyridoxal phosphate homeostasis protein</fullName>
        <shortName evidence="2">PLP homeostasis protein</shortName>
    </recommendedName>
</protein>
<dbReference type="InterPro" id="IPR011078">
    <property type="entry name" value="PyrdxlP_homeostasis"/>
</dbReference>
<dbReference type="CDD" id="cd00635">
    <property type="entry name" value="PLPDE_III_YBL036c_like"/>
    <property type="match status" value="1"/>
</dbReference>
<dbReference type="RefSeq" id="WP_100340931.1">
    <property type="nucleotide sequence ID" value="NZ_PGFJ01000001.1"/>
</dbReference>
<dbReference type="PIRSF" id="PIRSF004848">
    <property type="entry name" value="YBL036c_PLPDEIII"/>
    <property type="match status" value="1"/>
</dbReference>
<keyword evidence="7" id="KW-1185">Reference proteome</keyword>
<dbReference type="Gene3D" id="3.20.20.10">
    <property type="entry name" value="Alanine racemase"/>
    <property type="match status" value="1"/>
</dbReference>
<evidence type="ECO:0000256" key="3">
    <source>
        <dbReference type="PIRSR" id="PIRSR004848-1"/>
    </source>
</evidence>
<dbReference type="SUPFAM" id="SSF51419">
    <property type="entry name" value="PLP-binding barrel"/>
    <property type="match status" value="1"/>
</dbReference>
<dbReference type="FunFam" id="3.20.20.10:FF:000018">
    <property type="entry name" value="Pyridoxal phosphate homeostasis protein"/>
    <property type="match status" value="1"/>
</dbReference>
<dbReference type="InterPro" id="IPR001608">
    <property type="entry name" value="Ala_racemase_N"/>
</dbReference>
<comment type="caution">
    <text evidence="6">The sequence shown here is derived from an EMBL/GenBank/DDBJ whole genome shotgun (WGS) entry which is preliminary data.</text>
</comment>
<dbReference type="OrthoDB" id="9804072at2"/>
<dbReference type="PANTHER" id="PTHR10146:SF14">
    <property type="entry name" value="PYRIDOXAL PHOSPHATE HOMEOSTASIS PROTEIN"/>
    <property type="match status" value="1"/>
</dbReference>